<keyword evidence="1" id="KW-1133">Transmembrane helix</keyword>
<proteinExistence type="predicted"/>
<evidence type="ECO:0000313" key="2">
    <source>
        <dbReference type="EMBL" id="PPE03438.1"/>
    </source>
</evidence>
<sequence>MGANHCGIPHDSFRISIYCKGIENHFPHTDFGSSYQPLMNPRAFPRKILARDATAHLSGNPHHGIDKFPVIVYQYVLNLFLSQTTFLLFLPIGRLIFFGILSSLVTKYLNFTTLNYKYRHTLIPRFVPNSKYIYSKNVIGIVIWLREVYCL</sequence>
<dbReference type="EMBL" id="PHHC01000103">
    <property type="protein sequence ID" value="PPE03438.1"/>
    <property type="molecule type" value="Genomic_DNA"/>
</dbReference>
<protein>
    <submittedName>
        <fullName evidence="2">Uncharacterized protein</fullName>
    </submittedName>
</protein>
<keyword evidence="3" id="KW-1185">Reference proteome</keyword>
<keyword evidence="1" id="KW-0812">Transmembrane</keyword>
<dbReference type="AlphaFoldDB" id="A0A2S5R7Z3"/>
<feature type="transmembrane region" description="Helical" evidence="1">
    <location>
        <begin position="86"/>
        <end position="109"/>
    </location>
</feature>
<organism evidence="2 3">
    <name type="scientific">Holospora curviuscula</name>
    <dbReference type="NCBI Taxonomy" id="1082868"/>
    <lineage>
        <taxon>Bacteria</taxon>
        <taxon>Pseudomonadati</taxon>
        <taxon>Pseudomonadota</taxon>
        <taxon>Alphaproteobacteria</taxon>
        <taxon>Holosporales</taxon>
        <taxon>Holosporaceae</taxon>
        <taxon>Holospora</taxon>
    </lineage>
</organism>
<gene>
    <name evidence="2" type="ORF">HCUR_01114</name>
</gene>
<evidence type="ECO:0000313" key="3">
    <source>
        <dbReference type="Proteomes" id="UP000239425"/>
    </source>
</evidence>
<reference evidence="2 3" key="1">
    <citation type="submission" date="2017-11" db="EMBL/GenBank/DDBJ databases">
        <title>Comparative genomic analysis of Holospora spp., intranuclear symbionts of paramecia.</title>
        <authorList>
            <person name="Garushyants S.K."/>
            <person name="Beliavskaya A."/>
            <person name="Malko D.B."/>
            <person name="Logacheva M.D."/>
            <person name="Rautian M.S."/>
            <person name="Gelfand M.S."/>
        </authorList>
    </citation>
    <scope>NUCLEOTIDE SEQUENCE [LARGE SCALE GENOMIC DNA]</scope>
    <source>
        <strain evidence="3">02AZ16</strain>
    </source>
</reference>
<accession>A0A2S5R7Z3</accession>
<name>A0A2S5R7Z3_9PROT</name>
<keyword evidence="1" id="KW-0472">Membrane</keyword>
<evidence type="ECO:0000256" key="1">
    <source>
        <dbReference type="SAM" id="Phobius"/>
    </source>
</evidence>
<comment type="caution">
    <text evidence="2">The sequence shown here is derived from an EMBL/GenBank/DDBJ whole genome shotgun (WGS) entry which is preliminary data.</text>
</comment>
<dbReference type="Proteomes" id="UP000239425">
    <property type="component" value="Unassembled WGS sequence"/>
</dbReference>